<dbReference type="GO" id="GO:0016301">
    <property type="term" value="F:kinase activity"/>
    <property type="evidence" value="ECO:0007669"/>
    <property type="project" value="UniProtKB-KW"/>
</dbReference>
<accession>A0A7G9RX64</accession>
<dbReference type="KEGG" id="eio:H9L01_07390"/>
<proteinExistence type="predicted"/>
<dbReference type="SUPFAM" id="SSF52540">
    <property type="entry name" value="P-loop containing nucleoside triphosphate hydrolases"/>
    <property type="match status" value="1"/>
</dbReference>
<dbReference type="EMBL" id="CP060715">
    <property type="protein sequence ID" value="QNN60189.1"/>
    <property type="molecule type" value="Genomic_DNA"/>
</dbReference>
<keyword evidence="1" id="KW-0418">Kinase</keyword>
<name>A0A7G9RX64_9FIRM</name>
<gene>
    <name evidence="1" type="ORF">H9L01_07390</name>
</gene>
<dbReference type="Gene3D" id="3.40.50.300">
    <property type="entry name" value="P-loop containing nucleotide triphosphate hydrolases"/>
    <property type="match status" value="1"/>
</dbReference>
<sequence>MIVIITGASHTGKTALAQKFLEAYHYPVLSIDLLKMGLIRSRQTELTPDDDLELEYYLWPIVSEMIKTAIENNQNLIVEGCYIPARWYTSFTEEYLKHIHSYCLVMSQDYIKGNFDSIKEFASVIESRLDDSWCTLESTLTENAAYENAFVESKYQKVIYIDTDYDVSNCLEDFNDDSKT</sequence>
<organism evidence="1 2">
    <name type="scientific">Erysipelothrix inopinata</name>
    <dbReference type="NCBI Taxonomy" id="225084"/>
    <lineage>
        <taxon>Bacteria</taxon>
        <taxon>Bacillati</taxon>
        <taxon>Bacillota</taxon>
        <taxon>Erysipelotrichia</taxon>
        <taxon>Erysipelotrichales</taxon>
        <taxon>Erysipelotrichaceae</taxon>
        <taxon>Erysipelothrix</taxon>
    </lineage>
</organism>
<reference evidence="1 2" key="1">
    <citation type="submission" date="2020-08" db="EMBL/GenBank/DDBJ databases">
        <title>Genome sequence of Erysipelothrix inopinata DSM 15511T.</title>
        <authorList>
            <person name="Hyun D.-W."/>
            <person name="Bae J.-W."/>
        </authorList>
    </citation>
    <scope>NUCLEOTIDE SEQUENCE [LARGE SCALE GENOMIC DNA]</scope>
    <source>
        <strain evidence="1 2">DSM 15511</strain>
    </source>
</reference>
<dbReference type="RefSeq" id="WP_187533321.1">
    <property type="nucleotide sequence ID" value="NZ_CBCSHU010000026.1"/>
</dbReference>
<dbReference type="InterPro" id="IPR027417">
    <property type="entry name" value="P-loop_NTPase"/>
</dbReference>
<dbReference type="AlphaFoldDB" id="A0A7G9RX64"/>
<evidence type="ECO:0000313" key="2">
    <source>
        <dbReference type="Proteomes" id="UP000515928"/>
    </source>
</evidence>
<protein>
    <submittedName>
        <fullName evidence="1">Adenylate kinase</fullName>
    </submittedName>
</protein>
<keyword evidence="1" id="KW-0808">Transferase</keyword>
<keyword evidence="2" id="KW-1185">Reference proteome</keyword>
<dbReference type="Proteomes" id="UP000515928">
    <property type="component" value="Chromosome"/>
</dbReference>
<evidence type="ECO:0000313" key="1">
    <source>
        <dbReference type="EMBL" id="QNN60189.1"/>
    </source>
</evidence>